<dbReference type="PANTHER" id="PTHR43732">
    <property type="entry name" value="RIBOSE 5-PHOSPHATE ISOMERASE-RELATED"/>
    <property type="match status" value="1"/>
</dbReference>
<dbReference type="NCBIfam" id="TIGR00689">
    <property type="entry name" value="rpiB_lacA_lacB"/>
    <property type="match status" value="1"/>
</dbReference>
<name>A0A0D6MKY0_9PROT</name>
<dbReference type="SUPFAM" id="SSF89623">
    <property type="entry name" value="Ribose/Galactose isomerase RpiB/AlsB"/>
    <property type="match status" value="1"/>
</dbReference>
<dbReference type="InterPro" id="IPR003500">
    <property type="entry name" value="RpiB_LacA_LacB"/>
</dbReference>
<dbReference type="GO" id="GO:0016861">
    <property type="term" value="F:intramolecular oxidoreductase activity, interconverting aldoses and ketoses"/>
    <property type="evidence" value="ECO:0007669"/>
    <property type="project" value="UniProtKB-ARBA"/>
</dbReference>
<dbReference type="EMBL" id="BALE01000018">
    <property type="protein sequence ID" value="GAN54314.1"/>
    <property type="molecule type" value="Genomic_DNA"/>
</dbReference>
<sequence>MRIAVGGDSAGEGLAQLIAAHLAKVGGHEVVDMSHPADAHAELYAELSERVGLAVLAGEFDRGILCCGTGIGVCISANKIPGIRAALTHDTYSAERAALSNNAHIITMGSRVIGSELANTIVDAWLAKTFDPSSPSARNVAGIDALGRKYSEHAASHHELGAVTA</sequence>
<dbReference type="STRING" id="1231623.Tasa_018_003"/>
<dbReference type="PIRSF" id="PIRSF005384">
    <property type="entry name" value="RpiB_LacA_B"/>
    <property type="match status" value="1"/>
</dbReference>
<dbReference type="InterPro" id="IPR051812">
    <property type="entry name" value="SPI_LacAB/RpiB"/>
</dbReference>
<dbReference type="GO" id="GO:0005975">
    <property type="term" value="P:carbohydrate metabolic process"/>
    <property type="evidence" value="ECO:0007669"/>
    <property type="project" value="InterPro"/>
</dbReference>
<evidence type="ECO:0000256" key="1">
    <source>
        <dbReference type="ARBA" id="ARBA00008754"/>
    </source>
</evidence>
<accession>A0A0D6MKY0</accession>
<evidence type="ECO:0000256" key="2">
    <source>
        <dbReference type="ARBA" id="ARBA00023235"/>
    </source>
</evidence>
<comment type="similarity">
    <text evidence="1">Belongs to the LacAB/RpiB family.</text>
</comment>
<evidence type="ECO:0000313" key="3">
    <source>
        <dbReference type="EMBL" id="GAN54314.1"/>
    </source>
</evidence>
<comment type="caution">
    <text evidence="3">The sequence shown here is derived from an EMBL/GenBank/DDBJ whole genome shotgun (WGS) entry which is preliminary data.</text>
</comment>
<dbReference type="AlphaFoldDB" id="A0A0D6MKY0"/>
<dbReference type="OrthoDB" id="1778624at2"/>
<keyword evidence="4" id="KW-1185">Reference proteome</keyword>
<dbReference type="RefSeq" id="WP_048848866.1">
    <property type="nucleotide sequence ID" value="NZ_BALE01000018.1"/>
</dbReference>
<gene>
    <name evidence="3" type="ORF">Tasa_018_003</name>
</gene>
<evidence type="ECO:0000313" key="4">
    <source>
        <dbReference type="Proteomes" id="UP000032679"/>
    </source>
</evidence>
<protein>
    <submittedName>
        <fullName evidence="3">Ribose-5-phosphate isomerase B</fullName>
    </submittedName>
</protein>
<dbReference type="Proteomes" id="UP000032679">
    <property type="component" value="Unassembled WGS sequence"/>
</dbReference>
<dbReference type="Gene3D" id="3.40.1400.10">
    <property type="entry name" value="Sugar-phosphate isomerase, RpiB/LacA/LacB"/>
    <property type="match status" value="1"/>
</dbReference>
<dbReference type="InterPro" id="IPR036569">
    <property type="entry name" value="RpiB_LacA_LacB_sf"/>
</dbReference>
<reference evidence="3 4" key="1">
    <citation type="submission" date="2012-10" db="EMBL/GenBank/DDBJ databases">
        <title>Genome sequencing of Tanticharoenia sakaeratensis NBRC 103193.</title>
        <authorList>
            <person name="Azuma Y."/>
            <person name="Hadano H."/>
            <person name="Hirakawa H."/>
            <person name="Matsushita K."/>
        </authorList>
    </citation>
    <scope>NUCLEOTIDE SEQUENCE [LARGE SCALE GENOMIC DNA]</scope>
    <source>
        <strain evidence="3 4">NBRC 103193</strain>
    </source>
</reference>
<dbReference type="NCBIfam" id="NF004051">
    <property type="entry name" value="PRK05571.1"/>
    <property type="match status" value="1"/>
</dbReference>
<organism evidence="3 4">
    <name type="scientific">Tanticharoenia sakaeratensis NBRC 103193</name>
    <dbReference type="NCBI Taxonomy" id="1231623"/>
    <lineage>
        <taxon>Bacteria</taxon>
        <taxon>Pseudomonadati</taxon>
        <taxon>Pseudomonadota</taxon>
        <taxon>Alphaproteobacteria</taxon>
        <taxon>Acetobacterales</taxon>
        <taxon>Acetobacteraceae</taxon>
        <taxon>Tanticharoenia</taxon>
    </lineage>
</organism>
<keyword evidence="2 3" id="KW-0413">Isomerase</keyword>
<dbReference type="PANTHER" id="PTHR43732:SF1">
    <property type="entry name" value="RIBOSE 5-PHOSPHATE ISOMERASE"/>
    <property type="match status" value="1"/>
</dbReference>
<proteinExistence type="inferred from homology"/>
<dbReference type="Pfam" id="PF02502">
    <property type="entry name" value="LacAB_rpiB"/>
    <property type="match status" value="1"/>
</dbReference>